<feature type="region of interest" description="Disordered" evidence="1">
    <location>
        <begin position="43"/>
        <end position="64"/>
    </location>
</feature>
<name>A0AAU9TJP7_EUPED</name>
<sequence>MSNVAHSQSLVFFVSSNRTCVCEVGRFGEVIRCDEIVTLRGRLRRPPSYRPPDTRRLVDDAEPSLSLGASSQIARLELARERRRAGSIKASTDTTSPEFVKRLSKCKPLGGRVPSVSSTRGERSRPGARPDARPGARPDACPDARPTRRRAGTEIRDIKRIDLKRI</sequence>
<dbReference type="Proteomes" id="UP001153954">
    <property type="component" value="Unassembled WGS sequence"/>
</dbReference>
<feature type="region of interest" description="Disordered" evidence="1">
    <location>
        <begin position="82"/>
        <end position="154"/>
    </location>
</feature>
<dbReference type="EMBL" id="CAKOGL010000005">
    <property type="protein sequence ID" value="CAH2086903.1"/>
    <property type="molecule type" value="Genomic_DNA"/>
</dbReference>
<dbReference type="AlphaFoldDB" id="A0AAU9TJP7"/>
<gene>
    <name evidence="2" type="ORF">EEDITHA_LOCUS3222</name>
</gene>
<evidence type="ECO:0000256" key="1">
    <source>
        <dbReference type="SAM" id="MobiDB-lite"/>
    </source>
</evidence>
<feature type="compositionally biased region" description="Basic and acidic residues" evidence="1">
    <location>
        <begin position="120"/>
        <end position="154"/>
    </location>
</feature>
<protein>
    <submittedName>
        <fullName evidence="2">Uncharacterized protein</fullName>
    </submittedName>
</protein>
<comment type="caution">
    <text evidence="2">The sequence shown here is derived from an EMBL/GenBank/DDBJ whole genome shotgun (WGS) entry which is preliminary data.</text>
</comment>
<reference evidence="2" key="1">
    <citation type="submission" date="2022-03" db="EMBL/GenBank/DDBJ databases">
        <authorList>
            <person name="Tunstrom K."/>
        </authorList>
    </citation>
    <scope>NUCLEOTIDE SEQUENCE</scope>
</reference>
<keyword evidence="3" id="KW-1185">Reference proteome</keyword>
<organism evidence="2 3">
    <name type="scientific">Euphydryas editha</name>
    <name type="common">Edith's checkerspot</name>
    <dbReference type="NCBI Taxonomy" id="104508"/>
    <lineage>
        <taxon>Eukaryota</taxon>
        <taxon>Metazoa</taxon>
        <taxon>Ecdysozoa</taxon>
        <taxon>Arthropoda</taxon>
        <taxon>Hexapoda</taxon>
        <taxon>Insecta</taxon>
        <taxon>Pterygota</taxon>
        <taxon>Neoptera</taxon>
        <taxon>Endopterygota</taxon>
        <taxon>Lepidoptera</taxon>
        <taxon>Glossata</taxon>
        <taxon>Ditrysia</taxon>
        <taxon>Papilionoidea</taxon>
        <taxon>Nymphalidae</taxon>
        <taxon>Nymphalinae</taxon>
        <taxon>Euphydryas</taxon>
    </lineage>
</organism>
<evidence type="ECO:0000313" key="2">
    <source>
        <dbReference type="EMBL" id="CAH2086903.1"/>
    </source>
</evidence>
<evidence type="ECO:0000313" key="3">
    <source>
        <dbReference type="Proteomes" id="UP001153954"/>
    </source>
</evidence>
<accession>A0AAU9TJP7</accession>
<proteinExistence type="predicted"/>